<keyword evidence="2" id="KW-1185">Reference proteome</keyword>
<name>A0AAD4LG95_9AGAM</name>
<sequence length="127" mass="14942">MTPIWRFYRRAARRNVLLVSQTRATAAVDITASDHGLLIGGTWRRYLRRARACPFYLSRERSRKSWQRVGVGRAGNIPSRRSMIDRRPKAEPLSFFSLRERTDRQKSTPCRHPVDRVRVIIVLCRCF</sequence>
<comment type="caution">
    <text evidence="1">The sequence shown here is derived from an EMBL/GenBank/DDBJ whole genome shotgun (WGS) entry which is preliminary data.</text>
</comment>
<evidence type="ECO:0000313" key="1">
    <source>
        <dbReference type="EMBL" id="KAH8986328.1"/>
    </source>
</evidence>
<dbReference type="Proteomes" id="UP001201163">
    <property type="component" value="Unassembled WGS sequence"/>
</dbReference>
<accession>A0AAD4LG95</accession>
<protein>
    <submittedName>
        <fullName evidence="1">Uncharacterized protein</fullName>
    </submittedName>
</protein>
<evidence type="ECO:0000313" key="2">
    <source>
        <dbReference type="Proteomes" id="UP001201163"/>
    </source>
</evidence>
<organism evidence="1 2">
    <name type="scientific">Lactarius akahatsu</name>
    <dbReference type="NCBI Taxonomy" id="416441"/>
    <lineage>
        <taxon>Eukaryota</taxon>
        <taxon>Fungi</taxon>
        <taxon>Dikarya</taxon>
        <taxon>Basidiomycota</taxon>
        <taxon>Agaricomycotina</taxon>
        <taxon>Agaricomycetes</taxon>
        <taxon>Russulales</taxon>
        <taxon>Russulaceae</taxon>
        <taxon>Lactarius</taxon>
    </lineage>
</organism>
<proteinExistence type="predicted"/>
<reference evidence="1" key="1">
    <citation type="submission" date="2022-01" db="EMBL/GenBank/DDBJ databases">
        <title>Comparative genomics reveals a dynamic genome evolution in the ectomycorrhizal milk-cap (Lactarius) mushrooms.</title>
        <authorList>
            <consortium name="DOE Joint Genome Institute"/>
            <person name="Lebreton A."/>
            <person name="Tang N."/>
            <person name="Kuo A."/>
            <person name="LaButti K."/>
            <person name="Drula E."/>
            <person name="Barry K."/>
            <person name="Clum A."/>
            <person name="Lipzen A."/>
            <person name="Mousain D."/>
            <person name="Ng V."/>
            <person name="Wang R."/>
            <person name="Wang X."/>
            <person name="Dai Y."/>
            <person name="Henrissat B."/>
            <person name="Grigoriev I.V."/>
            <person name="Guerin-Laguette A."/>
            <person name="Yu F."/>
            <person name="Martin F.M."/>
        </authorList>
    </citation>
    <scope>NUCLEOTIDE SEQUENCE</scope>
    <source>
        <strain evidence="1">QP</strain>
    </source>
</reference>
<dbReference type="EMBL" id="JAKELL010000055">
    <property type="protein sequence ID" value="KAH8986328.1"/>
    <property type="molecule type" value="Genomic_DNA"/>
</dbReference>
<dbReference type="AlphaFoldDB" id="A0AAD4LG95"/>
<gene>
    <name evidence="1" type="ORF">EDB92DRAFT_1266678</name>
</gene>